<dbReference type="EMBL" id="CM047948">
    <property type="protein sequence ID" value="KAI9896317.1"/>
    <property type="molecule type" value="Genomic_DNA"/>
</dbReference>
<dbReference type="Proteomes" id="UP001163324">
    <property type="component" value="Chromosome 9"/>
</dbReference>
<gene>
    <name evidence="1" type="ORF">N3K66_008489</name>
</gene>
<comment type="caution">
    <text evidence="1">The sequence shown here is derived from an EMBL/GenBank/DDBJ whole genome shotgun (WGS) entry which is preliminary data.</text>
</comment>
<evidence type="ECO:0000313" key="1">
    <source>
        <dbReference type="EMBL" id="KAI9896317.1"/>
    </source>
</evidence>
<name>A0ACC0UQV1_9HYPO</name>
<protein>
    <submittedName>
        <fullName evidence="1">Uncharacterized protein</fullName>
    </submittedName>
</protein>
<keyword evidence="2" id="KW-1185">Reference proteome</keyword>
<organism evidence="1 2">
    <name type="scientific">Trichothecium roseum</name>
    <dbReference type="NCBI Taxonomy" id="47278"/>
    <lineage>
        <taxon>Eukaryota</taxon>
        <taxon>Fungi</taxon>
        <taxon>Dikarya</taxon>
        <taxon>Ascomycota</taxon>
        <taxon>Pezizomycotina</taxon>
        <taxon>Sordariomycetes</taxon>
        <taxon>Hypocreomycetidae</taxon>
        <taxon>Hypocreales</taxon>
        <taxon>Hypocreales incertae sedis</taxon>
        <taxon>Trichothecium</taxon>
    </lineage>
</organism>
<sequence length="602" mass="66696">MMDTMRSSQRKPTPLGTAQQTTLHARPAPRVDIPPYDRTVDVVCHRRQHGDPVPDRAEIFSASLRAFLSSTRRRDGKKNRSDGHYSGLPDAVRFGIHRLLIAETVPTTKPITLSREFSTKDAWPPGSLTPLRTVLAPLRRYLQVSSAFRTDLLLALFSTAQFHVTSSPYVEARLSPLATTWFLAHAPFMRSIVLEVDMTGLGCGSRPHAGALSPALGRVEAHLKEFALAQRNRRSRHSPLGELVLLCRRYHGDRQPRSQQDTTPTPKVSELPPLAPAPPPPPPPPAPERRVLRKKQSLRSFSKVESPAPAPAPAEGEDVQTRRINRKVSFSVLNARAKTPDPATTITATPTPAPTPVVTEEVEEEDTTAAAALTPTPSNPRPAAAPRQEIEEPEEEPLGPYCPHDYLNVCRHLLRLRGMVDAVRLCGFTEDFTHDFARSLFPPERGRFPYRLAPSGAWPPMRGQRSRVDLGDGGKEGAFLFRHDDNHDDNDDDNDDDGKCEHRKEKKKKKKKKKNKKKKGLDTTYMRPIIPPRPILGPNGPYLPARRIPTASARESGVGNTPSATRDDDDDDEPEGAAAAASGARKRFGGMFVRRKGTARKY</sequence>
<evidence type="ECO:0000313" key="2">
    <source>
        <dbReference type="Proteomes" id="UP001163324"/>
    </source>
</evidence>
<proteinExistence type="predicted"/>
<reference evidence="1" key="1">
    <citation type="submission" date="2022-10" db="EMBL/GenBank/DDBJ databases">
        <title>Complete Genome of Trichothecium roseum strain YXFP-22015, a Plant Pathogen Isolated from Citrus.</title>
        <authorList>
            <person name="Wang Y."/>
            <person name="Zhu L."/>
        </authorList>
    </citation>
    <scope>NUCLEOTIDE SEQUENCE</scope>
    <source>
        <strain evidence="1">YXFP-22015</strain>
    </source>
</reference>
<accession>A0ACC0UQV1</accession>